<proteinExistence type="predicted"/>
<dbReference type="Proteomes" id="UP001379235">
    <property type="component" value="Unassembled WGS sequence"/>
</dbReference>
<evidence type="ECO:0000313" key="1">
    <source>
        <dbReference type="EMBL" id="MEJ6011392.1"/>
    </source>
</evidence>
<dbReference type="SUPFAM" id="SSF56935">
    <property type="entry name" value="Porins"/>
    <property type="match status" value="1"/>
</dbReference>
<comment type="caution">
    <text evidence="1">The sequence shown here is derived from an EMBL/GenBank/DDBJ whole genome shotgun (WGS) entry which is preliminary data.</text>
</comment>
<accession>A0ABU8SBW4</accession>
<dbReference type="Pfam" id="PF16930">
    <property type="entry name" value="Porin_5"/>
    <property type="match status" value="1"/>
</dbReference>
<organism evidence="1 2">
    <name type="scientific">Novosphingobium aquae</name>
    <dbReference type="NCBI Taxonomy" id="3133435"/>
    <lineage>
        <taxon>Bacteria</taxon>
        <taxon>Pseudomonadati</taxon>
        <taxon>Pseudomonadota</taxon>
        <taxon>Alphaproteobacteria</taxon>
        <taxon>Sphingomonadales</taxon>
        <taxon>Sphingomonadaceae</taxon>
        <taxon>Novosphingobium</taxon>
    </lineage>
</organism>
<protein>
    <submittedName>
        <fullName evidence="1">Porin</fullName>
    </submittedName>
</protein>
<sequence>MRFHASFAVIAIALAEAPTSAEDAQDGMEQHHHVIDTPAFRIPGLDLSGDLRVQGELNSPVKDARDRWRSEFRARIRATYRVSSSLTIGAQIENGEPEDPDSADIALSNVDDYLDPTLDQAWARYTQGDLTAVAGKFPQIFKQTDMVWDADFAPKGVGATYGKHLSNAYLEARATYFVIDNDTASDSDMIGGQVLLMAALSPVLNLTLAGSYYHYRLGSVAQPDSEDIQGNIVALGRYLSDFRLAGGLAALNWNGLTPRWPIAVTLDYVRNLGAAVSTDTAVNFELVAGRTEKRGDWRIAYNYARVGVDAIFAAFAHDNLSLATNYKLHGLSIAHAPAKDMVVDFMVYRYRPLDPLYAGTNNPAAWLNRVRLNFLVNF</sequence>
<keyword evidence="2" id="KW-1185">Reference proteome</keyword>
<name>A0ABU8SBW4_9SPHN</name>
<gene>
    <name evidence="1" type="ORF">WG900_15845</name>
</gene>
<dbReference type="InterPro" id="IPR032638">
    <property type="entry name" value="Porin_5"/>
</dbReference>
<reference evidence="1 2" key="1">
    <citation type="submission" date="2024-03" db="EMBL/GenBank/DDBJ databases">
        <authorList>
            <person name="Jo J.-H."/>
        </authorList>
    </citation>
    <scope>NUCLEOTIDE SEQUENCE [LARGE SCALE GENOMIC DNA]</scope>
    <source>
        <strain evidence="1 2">AS3R-12</strain>
    </source>
</reference>
<dbReference type="EMBL" id="JBBHJY010000008">
    <property type="protein sequence ID" value="MEJ6011392.1"/>
    <property type="molecule type" value="Genomic_DNA"/>
</dbReference>
<evidence type="ECO:0000313" key="2">
    <source>
        <dbReference type="Proteomes" id="UP001379235"/>
    </source>
</evidence>
<dbReference type="RefSeq" id="WP_339968595.1">
    <property type="nucleotide sequence ID" value="NZ_JBBHJY010000008.1"/>
</dbReference>